<evidence type="ECO:0000256" key="7">
    <source>
        <dbReference type="SAM" id="MobiDB-lite"/>
    </source>
</evidence>
<evidence type="ECO:0000313" key="11">
    <source>
        <dbReference type="Proteomes" id="UP000318834"/>
    </source>
</evidence>
<evidence type="ECO:0000256" key="1">
    <source>
        <dbReference type="ARBA" id="ARBA00004141"/>
    </source>
</evidence>
<evidence type="ECO:0000256" key="3">
    <source>
        <dbReference type="ARBA" id="ARBA00022679"/>
    </source>
</evidence>
<accession>A0A537IRK6</accession>
<dbReference type="EMBL" id="VBAP01000060">
    <property type="protein sequence ID" value="TMI73968.1"/>
    <property type="molecule type" value="Genomic_DNA"/>
</dbReference>
<dbReference type="PANTHER" id="PTHR30576:SF21">
    <property type="entry name" value="UDP-GLUCOSE:UNDECAPRENYL-PHOSPHATE GLUCOSE-1-PHOSPHATE TRANSFERASE"/>
    <property type="match status" value="1"/>
</dbReference>
<gene>
    <name evidence="10" type="ORF">E6H05_08360</name>
</gene>
<feature type="compositionally biased region" description="Low complexity" evidence="7">
    <location>
        <begin position="464"/>
        <end position="486"/>
    </location>
</feature>
<evidence type="ECO:0000313" key="10">
    <source>
        <dbReference type="EMBL" id="TMI73968.1"/>
    </source>
</evidence>
<feature type="region of interest" description="Disordered" evidence="7">
    <location>
        <begin position="461"/>
        <end position="487"/>
    </location>
</feature>
<evidence type="ECO:0000256" key="4">
    <source>
        <dbReference type="ARBA" id="ARBA00022692"/>
    </source>
</evidence>
<dbReference type="Proteomes" id="UP000318834">
    <property type="component" value="Unassembled WGS sequence"/>
</dbReference>
<keyword evidence="3 10" id="KW-0808">Transferase</keyword>
<sequence>MVPILALLEGGFILAAAGGALLVLGRPELAGWHDLAEVLAGAGTLALSCLLAFCYAGVYDRRVIRSFEAFLGSVPRVIAAAVFLMFLAAQLVPAARVLDDPIESSVLFAIAVIFGPILLLRAVVSRVVRSRRFVQRLLIVGASPLGWRLVHEIESRLDYRYAVAAIADDTADPADAPIVTGPLDRLDEIVDGISPDMIVLALADWRGRLPVRELLKARVYRGIPIEEGVEVYERLTGKLAIEALTPSHLIFSEGFRQSRLTQVVRRSVSVLIATVGLVATAPLFALIALAITLDSPGPVLFAQRRLGLHGRPFVLMKFRTMHPTSAPRSEWEQDNRDRLTRVGRWLRRFWLDELPQLVNILRGDMDLVGPRPHPVSNANLFIRSVPYYSLRMAVRPGLTGWAQVRNGYANNLNEETEKMRYDLYYIKHRSMWLDLLILFETVRVMLGARGRDAVEEHAIEPRHGGPVPATPAAAPLTPAAGANTAGRTGGGGTGAWLGYQPAADGEAVGAAGEAMRPSSFEVFVGPE</sequence>
<protein>
    <submittedName>
        <fullName evidence="10">Sugar transferase</fullName>
    </submittedName>
</protein>
<proteinExistence type="inferred from homology"/>
<evidence type="ECO:0000259" key="9">
    <source>
        <dbReference type="Pfam" id="PF02397"/>
    </source>
</evidence>
<keyword evidence="4 8" id="KW-0812">Transmembrane</keyword>
<feature type="domain" description="Bacterial sugar transferase" evidence="9">
    <location>
        <begin position="266"/>
        <end position="446"/>
    </location>
</feature>
<dbReference type="Pfam" id="PF02397">
    <property type="entry name" value="Bac_transf"/>
    <property type="match status" value="1"/>
</dbReference>
<feature type="transmembrane region" description="Helical" evidence="8">
    <location>
        <begin position="70"/>
        <end position="92"/>
    </location>
</feature>
<evidence type="ECO:0000256" key="8">
    <source>
        <dbReference type="SAM" id="Phobius"/>
    </source>
</evidence>
<dbReference type="PANTHER" id="PTHR30576">
    <property type="entry name" value="COLANIC BIOSYNTHESIS UDP-GLUCOSE LIPID CARRIER TRANSFERASE"/>
    <property type="match status" value="1"/>
</dbReference>
<dbReference type="GO" id="GO:0016020">
    <property type="term" value="C:membrane"/>
    <property type="evidence" value="ECO:0007669"/>
    <property type="project" value="UniProtKB-SubCell"/>
</dbReference>
<evidence type="ECO:0000256" key="2">
    <source>
        <dbReference type="ARBA" id="ARBA00006464"/>
    </source>
</evidence>
<evidence type="ECO:0000256" key="6">
    <source>
        <dbReference type="ARBA" id="ARBA00023136"/>
    </source>
</evidence>
<comment type="caution">
    <text evidence="10">The sequence shown here is derived from an EMBL/GenBank/DDBJ whole genome shotgun (WGS) entry which is preliminary data.</text>
</comment>
<dbReference type="InterPro" id="IPR003362">
    <property type="entry name" value="Bact_transf"/>
</dbReference>
<dbReference type="GO" id="GO:0009242">
    <property type="term" value="P:colanic acid biosynthetic process"/>
    <property type="evidence" value="ECO:0007669"/>
    <property type="project" value="TreeGrafter"/>
</dbReference>
<evidence type="ECO:0000256" key="5">
    <source>
        <dbReference type="ARBA" id="ARBA00022989"/>
    </source>
</evidence>
<comment type="subcellular location">
    <subcellularLocation>
        <location evidence="1">Membrane</location>
        <topology evidence="1">Multi-pass membrane protein</topology>
    </subcellularLocation>
</comment>
<feature type="transmembrane region" description="Helical" evidence="8">
    <location>
        <begin position="104"/>
        <end position="124"/>
    </location>
</feature>
<feature type="transmembrane region" description="Helical" evidence="8">
    <location>
        <begin position="268"/>
        <end position="291"/>
    </location>
</feature>
<organism evidence="10 11">
    <name type="scientific">Candidatus Segetimicrobium genomatis</name>
    <dbReference type="NCBI Taxonomy" id="2569760"/>
    <lineage>
        <taxon>Bacteria</taxon>
        <taxon>Bacillati</taxon>
        <taxon>Candidatus Sysuimicrobiota</taxon>
        <taxon>Candidatus Sysuimicrobiia</taxon>
        <taxon>Candidatus Sysuimicrobiales</taxon>
        <taxon>Candidatus Segetimicrobiaceae</taxon>
        <taxon>Candidatus Segetimicrobium</taxon>
    </lineage>
</organism>
<comment type="similarity">
    <text evidence="2">Belongs to the bacterial sugar transferase family.</text>
</comment>
<keyword evidence="6 8" id="KW-0472">Membrane</keyword>
<reference evidence="10 11" key="1">
    <citation type="journal article" date="2019" name="Nat. Microbiol.">
        <title>Mediterranean grassland soil C-N compound turnover is dependent on rainfall and depth, and is mediated by genomically divergent microorganisms.</title>
        <authorList>
            <person name="Diamond S."/>
            <person name="Andeer P.F."/>
            <person name="Li Z."/>
            <person name="Crits-Christoph A."/>
            <person name="Burstein D."/>
            <person name="Anantharaman K."/>
            <person name="Lane K.R."/>
            <person name="Thomas B.C."/>
            <person name="Pan C."/>
            <person name="Northen T.R."/>
            <person name="Banfield J.F."/>
        </authorList>
    </citation>
    <scope>NUCLEOTIDE SEQUENCE [LARGE SCALE GENOMIC DNA]</scope>
    <source>
        <strain evidence="10">NP_8</strain>
    </source>
</reference>
<keyword evidence="5 8" id="KW-1133">Transmembrane helix</keyword>
<dbReference type="AlphaFoldDB" id="A0A537IRK6"/>
<feature type="transmembrane region" description="Helical" evidence="8">
    <location>
        <begin position="35"/>
        <end position="58"/>
    </location>
</feature>
<dbReference type="GO" id="GO:0089702">
    <property type="term" value="F:undecaprenyl-phosphate glucose phosphotransferase activity"/>
    <property type="evidence" value="ECO:0007669"/>
    <property type="project" value="TreeGrafter"/>
</dbReference>
<dbReference type="NCBIfam" id="TIGR03025">
    <property type="entry name" value="EPS_sugtrans"/>
    <property type="match status" value="1"/>
</dbReference>
<name>A0A537IRK6_9BACT</name>
<dbReference type="InterPro" id="IPR017475">
    <property type="entry name" value="EPS_sugar_tfrase"/>
</dbReference>